<dbReference type="EMBL" id="KN818230">
    <property type="protein sequence ID" value="KIL67872.1"/>
    <property type="molecule type" value="Genomic_DNA"/>
</dbReference>
<reference evidence="1 2" key="1">
    <citation type="submission" date="2014-04" db="EMBL/GenBank/DDBJ databases">
        <title>Evolutionary Origins and Diversification of the Mycorrhizal Mutualists.</title>
        <authorList>
            <consortium name="DOE Joint Genome Institute"/>
            <consortium name="Mycorrhizal Genomics Consortium"/>
            <person name="Kohler A."/>
            <person name="Kuo A."/>
            <person name="Nagy L.G."/>
            <person name="Floudas D."/>
            <person name="Copeland A."/>
            <person name="Barry K.W."/>
            <person name="Cichocki N."/>
            <person name="Veneault-Fourrey C."/>
            <person name="LaButti K."/>
            <person name="Lindquist E.A."/>
            <person name="Lipzen A."/>
            <person name="Lundell T."/>
            <person name="Morin E."/>
            <person name="Murat C."/>
            <person name="Riley R."/>
            <person name="Ohm R."/>
            <person name="Sun H."/>
            <person name="Tunlid A."/>
            <person name="Henrissat B."/>
            <person name="Grigoriev I.V."/>
            <person name="Hibbett D.S."/>
            <person name="Martin F."/>
        </authorList>
    </citation>
    <scope>NUCLEOTIDE SEQUENCE [LARGE SCALE GENOMIC DNA]</scope>
    <source>
        <strain evidence="1 2">Koide BX008</strain>
    </source>
</reference>
<accession>A0A0C2X178</accession>
<protein>
    <submittedName>
        <fullName evidence="1">Uncharacterized protein</fullName>
    </submittedName>
</protein>
<dbReference type="Proteomes" id="UP000054549">
    <property type="component" value="Unassembled WGS sequence"/>
</dbReference>
<evidence type="ECO:0000313" key="1">
    <source>
        <dbReference type="EMBL" id="KIL67872.1"/>
    </source>
</evidence>
<keyword evidence="2" id="KW-1185">Reference proteome</keyword>
<organism evidence="1 2">
    <name type="scientific">Amanita muscaria (strain Koide BX008)</name>
    <dbReference type="NCBI Taxonomy" id="946122"/>
    <lineage>
        <taxon>Eukaryota</taxon>
        <taxon>Fungi</taxon>
        <taxon>Dikarya</taxon>
        <taxon>Basidiomycota</taxon>
        <taxon>Agaricomycotina</taxon>
        <taxon>Agaricomycetes</taxon>
        <taxon>Agaricomycetidae</taxon>
        <taxon>Agaricales</taxon>
        <taxon>Pluteineae</taxon>
        <taxon>Amanitaceae</taxon>
        <taxon>Amanita</taxon>
    </lineage>
</organism>
<dbReference type="InParanoid" id="A0A0C2X178"/>
<dbReference type="AlphaFoldDB" id="A0A0C2X178"/>
<dbReference type="HOGENOM" id="CLU_2359271_0_0_1"/>
<sequence length="96" mass="10760">MSPLFPWQTPISSSIALASLRRLDYASEHSYRCVESTRSETGSLSPRTIQAQTVSRKLPSQLLVDDDDDSSLVRKEKYEDDPSIVPGVGRLFQSQM</sequence>
<gene>
    <name evidence="1" type="ORF">M378DRAFT_9132</name>
</gene>
<proteinExistence type="predicted"/>
<evidence type="ECO:0000313" key="2">
    <source>
        <dbReference type="Proteomes" id="UP000054549"/>
    </source>
</evidence>
<name>A0A0C2X178_AMAMK</name>